<dbReference type="Pfam" id="PF07366">
    <property type="entry name" value="SnoaL"/>
    <property type="match status" value="1"/>
</dbReference>
<comment type="caution">
    <text evidence="1">The sequence shown here is derived from an EMBL/GenBank/DDBJ whole genome shotgun (WGS) entry which is preliminary data.</text>
</comment>
<dbReference type="Proteomes" id="UP000309038">
    <property type="component" value="Unassembled WGS sequence"/>
</dbReference>
<dbReference type="AlphaFoldDB" id="A0A4S4K9K2"/>
<dbReference type="InterPro" id="IPR009959">
    <property type="entry name" value="Cyclase_SnoaL-like"/>
</dbReference>
<protein>
    <recommendedName>
        <fullName evidence="3">NTF2-like protein</fullName>
    </recommendedName>
</protein>
<evidence type="ECO:0000313" key="1">
    <source>
        <dbReference type="EMBL" id="THG94611.1"/>
    </source>
</evidence>
<dbReference type="Gene3D" id="3.10.450.50">
    <property type="match status" value="1"/>
</dbReference>
<dbReference type="InterPro" id="IPR032710">
    <property type="entry name" value="NTF2-like_dom_sf"/>
</dbReference>
<evidence type="ECO:0008006" key="3">
    <source>
        <dbReference type="Google" id="ProtNLM"/>
    </source>
</evidence>
<dbReference type="GO" id="GO:0030638">
    <property type="term" value="P:polyketide metabolic process"/>
    <property type="evidence" value="ECO:0007669"/>
    <property type="project" value="InterPro"/>
</dbReference>
<dbReference type="EMBL" id="SGPJ01000422">
    <property type="protein sequence ID" value="THG94611.1"/>
    <property type="molecule type" value="Genomic_DNA"/>
</dbReference>
<gene>
    <name evidence="1" type="ORF">EW026_g6895</name>
</gene>
<dbReference type="SUPFAM" id="SSF54427">
    <property type="entry name" value="NTF2-like"/>
    <property type="match status" value="1"/>
</dbReference>
<proteinExistence type="predicted"/>
<evidence type="ECO:0000313" key="2">
    <source>
        <dbReference type="Proteomes" id="UP000309038"/>
    </source>
</evidence>
<sequence>MTSLMLRLSSPYNYGSPGFTIFVSFTMPASLTPEETSQRFGVSKAIDNFPSRLTAQEEANVKVVLEYMEIAYSPTQNTGASSVSHLCAPGNTFLAPSTFPTAHTAEEYAEAHSHVMSALKDLHIIQFDVVVAKENFVSLRYTATGSHIGGPHNEIPPTKRKAQWSAAGNFIIDEKSGLILHWWKDWDKMQMWKQLGWVKPDNDAAEFA</sequence>
<keyword evidence="2" id="KW-1185">Reference proteome</keyword>
<reference evidence="1 2" key="1">
    <citation type="submission" date="2019-02" db="EMBL/GenBank/DDBJ databases">
        <title>Genome sequencing of the rare red list fungi Phlebia centrifuga.</title>
        <authorList>
            <person name="Buettner E."/>
            <person name="Kellner H."/>
        </authorList>
    </citation>
    <scope>NUCLEOTIDE SEQUENCE [LARGE SCALE GENOMIC DNA]</scope>
    <source>
        <strain evidence="1 2">DSM 108282</strain>
    </source>
</reference>
<accession>A0A4S4K9K2</accession>
<name>A0A4S4K9K2_9APHY</name>
<organism evidence="1 2">
    <name type="scientific">Hermanssonia centrifuga</name>
    <dbReference type="NCBI Taxonomy" id="98765"/>
    <lineage>
        <taxon>Eukaryota</taxon>
        <taxon>Fungi</taxon>
        <taxon>Dikarya</taxon>
        <taxon>Basidiomycota</taxon>
        <taxon>Agaricomycotina</taxon>
        <taxon>Agaricomycetes</taxon>
        <taxon>Polyporales</taxon>
        <taxon>Meruliaceae</taxon>
        <taxon>Hermanssonia</taxon>
    </lineage>
</organism>